<organism evidence="2 3">
    <name type="scientific">Rhizocola hellebori</name>
    <dbReference type="NCBI Taxonomy" id="1392758"/>
    <lineage>
        <taxon>Bacteria</taxon>
        <taxon>Bacillati</taxon>
        <taxon>Actinomycetota</taxon>
        <taxon>Actinomycetes</taxon>
        <taxon>Micromonosporales</taxon>
        <taxon>Micromonosporaceae</taxon>
        <taxon>Rhizocola</taxon>
    </lineage>
</organism>
<protein>
    <recommendedName>
        <fullName evidence="4">Integral membrane protein</fullName>
    </recommendedName>
</protein>
<keyword evidence="1" id="KW-0472">Membrane</keyword>
<sequence length="124" mass="13318">MGRLLTFVYGLFALSATARATVQIFSHFAQAPMAYLLSLLAGLIYIAATFGLATRRRTLALVCVSIELVGVLAVGAASYIWPDAFPDATVWSHFGQGYGYVPLVLPFLGLAYLLRHPTPTPAAQ</sequence>
<evidence type="ECO:0000313" key="3">
    <source>
        <dbReference type="Proteomes" id="UP000612899"/>
    </source>
</evidence>
<keyword evidence="3" id="KW-1185">Reference proteome</keyword>
<keyword evidence="1" id="KW-1133">Transmembrane helix</keyword>
<gene>
    <name evidence="2" type="ORF">Rhe02_26840</name>
</gene>
<feature type="transmembrane region" description="Helical" evidence="1">
    <location>
        <begin position="59"/>
        <end position="81"/>
    </location>
</feature>
<feature type="transmembrane region" description="Helical" evidence="1">
    <location>
        <begin position="30"/>
        <end position="52"/>
    </location>
</feature>
<evidence type="ECO:0000256" key="1">
    <source>
        <dbReference type="SAM" id="Phobius"/>
    </source>
</evidence>
<accession>A0A8J3VG03</accession>
<reference evidence="2" key="1">
    <citation type="submission" date="2021-01" db="EMBL/GenBank/DDBJ databases">
        <title>Whole genome shotgun sequence of Rhizocola hellebori NBRC 109834.</title>
        <authorList>
            <person name="Komaki H."/>
            <person name="Tamura T."/>
        </authorList>
    </citation>
    <scope>NUCLEOTIDE SEQUENCE</scope>
    <source>
        <strain evidence="2">NBRC 109834</strain>
    </source>
</reference>
<dbReference type="RefSeq" id="WP_203908490.1">
    <property type="nucleotide sequence ID" value="NZ_BONY01000013.1"/>
</dbReference>
<dbReference type="EMBL" id="BONY01000013">
    <property type="protein sequence ID" value="GIH04617.1"/>
    <property type="molecule type" value="Genomic_DNA"/>
</dbReference>
<comment type="caution">
    <text evidence="2">The sequence shown here is derived from an EMBL/GenBank/DDBJ whole genome shotgun (WGS) entry which is preliminary data.</text>
</comment>
<feature type="transmembrane region" description="Helical" evidence="1">
    <location>
        <begin position="97"/>
        <end position="114"/>
    </location>
</feature>
<dbReference type="AlphaFoldDB" id="A0A8J3VG03"/>
<evidence type="ECO:0000313" key="2">
    <source>
        <dbReference type="EMBL" id="GIH04617.1"/>
    </source>
</evidence>
<name>A0A8J3VG03_9ACTN</name>
<dbReference type="Proteomes" id="UP000612899">
    <property type="component" value="Unassembled WGS sequence"/>
</dbReference>
<evidence type="ECO:0008006" key="4">
    <source>
        <dbReference type="Google" id="ProtNLM"/>
    </source>
</evidence>
<keyword evidence="1" id="KW-0812">Transmembrane</keyword>
<proteinExistence type="predicted"/>